<keyword evidence="1" id="KW-0812">Transmembrane</keyword>
<evidence type="ECO:0000256" key="1">
    <source>
        <dbReference type="SAM" id="Phobius"/>
    </source>
</evidence>
<comment type="caution">
    <text evidence="2">The sequence shown here is derived from an EMBL/GenBank/DDBJ whole genome shotgun (WGS) entry which is preliminary data.</text>
</comment>
<accession>A0A8J7DNC9</accession>
<keyword evidence="3" id="KW-1185">Reference proteome</keyword>
<organism evidence="2 3">
    <name type="scientific">Lusitaniella coriacea LEGE 07157</name>
    <dbReference type="NCBI Taxonomy" id="945747"/>
    <lineage>
        <taxon>Bacteria</taxon>
        <taxon>Bacillati</taxon>
        <taxon>Cyanobacteriota</taxon>
        <taxon>Cyanophyceae</taxon>
        <taxon>Spirulinales</taxon>
        <taxon>Lusitaniellaceae</taxon>
        <taxon>Lusitaniella</taxon>
    </lineage>
</organism>
<dbReference type="Pfam" id="PF14014">
    <property type="entry name" value="DUF4230"/>
    <property type="match status" value="1"/>
</dbReference>
<evidence type="ECO:0000313" key="3">
    <source>
        <dbReference type="Proteomes" id="UP000654482"/>
    </source>
</evidence>
<proteinExistence type="predicted"/>
<dbReference type="RefSeq" id="WP_194027465.1">
    <property type="nucleotide sequence ID" value="NZ_JADEWZ010000001.1"/>
</dbReference>
<reference evidence="2" key="1">
    <citation type="submission" date="2020-10" db="EMBL/GenBank/DDBJ databases">
        <authorList>
            <person name="Castelo-Branco R."/>
            <person name="Eusebio N."/>
            <person name="Adriana R."/>
            <person name="Vieira A."/>
            <person name="Brugerolle De Fraissinette N."/>
            <person name="Rezende De Castro R."/>
            <person name="Schneider M.P."/>
            <person name="Vasconcelos V."/>
            <person name="Leao P.N."/>
        </authorList>
    </citation>
    <scope>NUCLEOTIDE SEQUENCE</scope>
    <source>
        <strain evidence="2">LEGE 07157</strain>
    </source>
</reference>
<dbReference type="InterPro" id="IPR025324">
    <property type="entry name" value="DUF4230"/>
</dbReference>
<sequence>MSDRSSKNPCTRIPLLLFKGITQIATGSLTIMALLALLGVWRTGNQFAQGIGSFFNASSARPEIDTSTLIIRQIRSASELTTAVFAMEAVVPTRKDRKLGKLVVGSTTLLYIAHGEVRAGVDLSQLNPEDVTVSEESVQIQLPPPQILDSKIDVNRSQVYDYNRGFLNLGPDAAPQLQTLAQRETLEKIVATACEKGLLEEANQRAELAVGQLLSTTGFATVEVVTQEPDPQLCQANDMEFHDWQTEENPAPIVGATPQENLNF</sequence>
<dbReference type="Proteomes" id="UP000654482">
    <property type="component" value="Unassembled WGS sequence"/>
</dbReference>
<gene>
    <name evidence="2" type="ORF">IQ249_00585</name>
</gene>
<evidence type="ECO:0000313" key="2">
    <source>
        <dbReference type="EMBL" id="MBE9114384.1"/>
    </source>
</evidence>
<dbReference type="EMBL" id="JADEWZ010000001">
    <property type="protein sequence ID" value="MBE9114384.1"/>
    <property type="molecule type" value="Genomic_DNA"/>
</dbReference>
<keyword evidence="1" id="KW-1133">Transmembrane helix</keyword>
<name>A0A8J7DNC9_9CYAN</name>
<dbReference type="AlphaFoldDB" id="A0A8J7DNC9"/>
<protein>
    <submittedName>
        <fullName evidence="2">DUF4230 domain-containing protein</fullName>
    </submittedName>
</protein>
<keyword evidence="1" id="KW-0472">Membrane</keyword>
<feature type="transmembrane region" description="Helical" evidence="1">
    <location>
        <begin position="21"/>
        <end position="41"/>
    </location>
</feature>